<dbReference type="EMBL" id="RQYN01000030">
    <property type="protein sequence ID" value="RRD74107.1"/>
    <property type="molecule type" value="Genomic_DNA"/>
</dbReference>
<dbReference type="Proteomes" id="UP000279860">
    <property type="component" value="Unassembled WGS sequence"/>
</dbReference>
<evidence type="ECO:0008006" key="5">
    <source>
        <dbReference type="Google" id="ProtNLM"/>
    </source>
</evidence>
<dbReference type="EMBL" id="RQYS01000040">
    <property type="protein sequence ID" value="RRD59547.1"/>
    <property type="molecule type" value="Genomic_DNA"/>
</dbReference>
<organism evidence="2 4">
    <name type="scientific">Tannerella forsythia</name>
    <name type="common">Bacteroides forsythus</name>
    <dbReference type="NCBI Taxonomy" id="28112"/>
    <lineage>
        <taxon>Bacteria</taxon>
        <taxon>Pseudomonadati</taxon>
        <taxon>Bacteroidota</taxon>
        <taxon>Bacteroidia</taxon>
        <taxon>Bacteroidales</taxon>
        <taxon>Tannerellaceae</taxon>
        <taxon>Tannerella</taxon>
    </lineage>
</organism>
<evidence type="ECO:0000313" key="4">
    <source>
        <dbReference type="Proteomes" id="UP000279860"/>
    </source>
</evidence>
<accession>A0A3P1YU20</accession>
<dbReference type="Proteomes" id="UP000278609">
    <property type="component" value="Unassembled WGS sequence"/>
</dbReference>
<evidence type="ECO:0000313" key="1">
    <source>
        <dbReference type="EMBL" id="RRD59547.1"/>
    </source>
</evidence>
<sequence>MKRTDQKRATGSRSLWAMAIALLFSLAVLSCSKTETVTVTNVYQPLVSGMVNTYISVLFDDGQTAEVVLPVDDALWDRARRSKGRQVEVKREGEKWLFVRFVDQ</sequence>
<protein>
    <recommendedName>
        <fullName evidence="5">Lipoprotein</fullName>
    </recommendedName>
</protein>
<evidence type="ECO:0000313" key="3">
    <source>
        <dbReference type="Proteomes" id="UP000278609"/>
    </source>
</evidence>
<comment type="caution">
    <text evidence="2">The sequence shown here is derived from an EMBL/GenBank/DDBJ whole genome shotgun (WGS) entry which is preliminary data.</text>
</comment>
<dbReference type="AlphaFoldDB" id="A0A3P1YU20"/>
<proteinExistence type="predicted"/>
<evidence type="ECO:0000313" key="2">
    <source>
        <dbReference type="EMBL" id="RRD74107.1"/>
    </source>
</evidence>
<reference evidence="3 4" key="1">
    <citation type="submission" date="2018-11" db="EMBL/GenBank/DDBJ databases">
        <title>Genomes From Bacteria Associated with the Canine Oral Cavity: a Test Case for Automated Genome-Based Taxonomic Assignment.</title>
        <authorList>
            <person name="Coil D.A."/>
            <person name="Jospin G."/>
            <person name="Darling A.E."/>
            <person name="Wallis C."/>
            <person name="Davis I.J."/>
            <person name="Harris S."/>
            <person name="Eisen J.A."/>
            <person name="Holcombe L.J."/>
            <person name="O'Flynn C."/>
        </authorList>
    </citation>
    <scope>NUCLEOTIDE SEQUENCE [LARGE SCALE GENOMIC DNA]</scope>
    <source>
        <strain evidence="2 4">OH1426_COT-023</strain>
        <strain evidence="1 3">OH2617_COT-023</strain>
    </source>
</reference>
<dbReference type="RefSeq" id="WP_124752006.1">
    <property type="nucleotide sequence ID" value="NZ_RQYN01000030.1"/>
</dbReference>
<gene>
    <name evidence="1" type="ORF">EII40_09390</name>
    <name evidence="2" type="ORF">EII41_08580</name>
</gene>
<dbReference type="PROSITE" id="PS51257">
    <property type="entry name" value="PROKAR_LIPOPROTEIN"/>
    <property type="match status" value="1"/>
</dbReference>
<name>A0A3P1YU20_TANFO</name>